<dbReference type="EMBL" id="BARW01008478">
    <property type="protein sequence ID" value="GAI84767.1"/>
    <property type="molecule type" value="Genomic_DNA"/>
</dbReference>
<dbReference type="PRINTS" id="PR00625">
    <property type="entry name" value="JDOMAIN"/>
</dbReference>
<evidence type="ECO:0000256" key="2">
    <source>
        <dbReference type="ARBA" id="ARBA00022737"/>
    </source>
</evidence>
<evidence type="ECO:0000256" key="4">
    <source>
        <dbReference type="ARBA" id="ARBA00022833"/>
    </source>
</evidence>
<evidence type="ECO:0000256" key="5">
    <source>
        <dbReference type="ARBA" id="ARBA00023186"/>
    </source>
</evidence>
<dbReference type="InterPro" id="IPR008971">
    <property type="entry name" value="HSP40/DnaJ_pept-bd"/>
</dbReference>
<dbReference type="FunFam" id="1.10.287.110:FF:000034">
    <property type="entry name" value="Chaperone protein DnaJ"/>
    <property type="match status" value="1"/>
</dbReference>
<keyword evidence="1" id="KW-0479">Metal-binding</keyword>
<sequence>MAEDYYKILGLGKNASSEDIKKAYRKLALKYHPDKNPDDKKAEERFKNISEAYAVLSDPKKREQYDNFGSDMFSQKFSQEDIFRGFDLNEILKDFGFTGLGGDYSRIFGGGKRRRSYTYKTSDPFSEILREQMMGKQQMARKGEDLQYNISITLEESALGADKKISIKREGKTQEINIKIPPGISTGKKLRLAGKGLPSVNGGPPGNLYLEINIDPHPIFARDVYDIYLEKSISFSEAALGTSVDVLITFPFSFEMRNTKTFHSYLCVILRSWA</sequence>
<keyword evidence="5" id="KW-0143">Chaperone</keyword>
<dbReference type="FunFam" id="2.60.260.20:FF:000009">
    <property type="entry name" value="Putative Mitochondrial DnaJ chaperone"/>
    <property type="match status" value="1"/>
</dbReference>
<dbReference type="PANTHER" id="PTHR43096:SF52">
    <property type="entry name" value="DNAJ HOMOLOG 1, MITOCHONDRIAL-RELATED"/>
    <property type="match status" value="1"/>
</dbReference>
<organism evidence="7">
    <name type="scientific">marine sediment metagenome</name>
    <dbReference type="NCBI Taxonomy" id="412755"/>
    <lineage>
        <taxon>unclassified sequences</taxon>
        <taxon>metagenomes</taxon>
        <taxon>ecological metagenomes</taxon>
    </lineage>
</organism>
<dbReference type="GO" id="GO:0005737">
    <property type="term" value="C:cytoplasm"/>
    <property type="evidence" value="ECO:0007669"/>
    <property type="project" value="TreeGrafter"/>
</dbReference>
<dbReference type="Pfam" id="PF00226">
    <property type="entry name" value="DnaJ"/>
    <property type="match status" value="1"/>
</dbReference>
<dbReference type="InterPro" id="IPR018253">
    <property type="entry name" value="DnaJ_domain_CS"/>
</dbReference>
<dbReference type="SUPFAM" id="SSF49493">
    <property type="entry name" value="HSP40/DnaJ peptide-binding domain"/>
    <property type="match status" value="1"/>
</dbReference>
<dbReference type="InterPro" id="IPR036869">
    <property type="entry name" value="J_dom_sf"/>
</dbReference>
<accession>X1RVH0</accession>
<dbReference type="GO" id="GO:0051082">
    <property type="term" value="F:unfolded protein binding"/>
    <property type="evidence" value="ECO:0007669"/>
    <property type="project" value="InterPro"/>
</dbReference>
<feature type="domain" description="J" evidence="6">
    <location>
        <begin position="4"/>
        <end position="69"/>
    </location>
</feature>
<dbReference type="InterPro" id="IPR002939">
    <property type="entry name" value="DnaJ_C"/>
</dbReference>
<keyword evidence="4" id="KW-0862">Zinc</keyword>
<dbReference type="PANTHER" id="PTHR43096">
    <property type="entry name" value="DNAJ HOMOLOG 1, MITOCHONDRIAL-RELATED"/>
    <property type="match status" value="1"/>
</dbReference>
<dbReference type="InterPro" id="IPR001623">
    <property type="entry name" value="DnaJ_domain"/>
</dbReference>
<proteinExistence type="predicted"/>
<evidence type="ECO:0000313" key="7">
    <source>
        <dbReference type="EMBL" id="GAI84767.1"/>
    </source>
</evidence>
<dbReference type="GO" id="GO:0008270">
    <property type="term" value="F:zinc ion binding"/>
    <property type="evidence" value="ECO:0007669"/>
    <property type="project" value="UniProtKB-KW"/>
</dbReference>
<dbReference type="PROSITE" id="PS50076">
    <property type="entry name" value="DNAJ_2"/>
    <property type="match status" value="1"/>
</dbReference>
<dbReference type="PROSITE" id="PS00636">
    <property type="entry name" value="DNAJ_1"/>
    <property type="match status" value="1"/>
</dbReference>
<dbReference type="Gene3D" id="1.10.287.110">
    <property type="entry name" value="DnaJ domain"/>
    <property type="match status" value="1"/>
</dbReference>
<evidence type="ECO:0000259" key="6">
    <source>
        <dbReference type="PROSITE" id="PS50076"/>
    </source>
</evidence>
<protein>
    <recommendedName>
        <fullName evidence="6">J domain-containing protein</fullName>
    </recommendedName>
</protein>
<name>X1RVH0_9ZZZZ</name>
<evidence type="ECO:0000256" key="1">
    <source>
        <dbReference type="ARBA" id="ARBA00022723"/>
    </source>
</evidence>
<keyword evidence="3" id="KW-0863">Zinc-finger</keyword>
<dbReference type="GO" id="GO:0042026">
    <property type="term" value="P:protein refolding"/>
    <property type="evidence" value="ECO:0007669"/>
    <property type="project" value="TreeGrafter"/>
</dbReference>
<dbReference type="Pfam" id="PF01556">
    <property type="entry name" value="DnaJ_C"/>
    <property type="match status" value="1"/>
</dbReference>
<dbReference type="SUPFAM" id="SSF46565">
    <property type="entry name" value="Chaperone J-domain"/>
    <property type="match status" value="1"/>
</dbReference>
<dbReference type="SMART" id="SM00271">
    <property type="entry name" value="DnaJ"/>
    <property type="match status" value="1"/>
</dbReference>
<feature type="non-terminal residue" evidence="7">
    <location>
        <position position="274"/>
    </location>
</feature>
<gene>
    <name evidence="7" type="ORF">S12H4_17358</name>
</gene>
<dbReference type="AlphaFoldDB" id="X1RVH0"/>
<dbReference type="CDD" id="cd10747">
    <property type="entry name" value="DnaJ_C"/>
    <property type="match status" value="1"/>
</dbReference>
<comment type="caution">
    <text evidence="7">The sequence shown here is derived from an EMBL/GenBank/DDBJ whole genome shotgun (WGS) entry which is preliminary data.</text>
</comment>
<dbReference type="Gene3D" id="2.60.260.20">
    <property type="entry name" value="Urease metallochaperone UreE, N-terminal domain"/>
    <property type="match status" value="1"/>
</dbReference>
<reference evidence="7" key="1">
    <citation type="journal article" date="2014" name="Front. Microbiol.">
        <title>High frequency of phylogenetically diverse reductive dehalogenase-homologous genes in deep subseafloor sedimentary metagenomes.</title>
        <authorList>
            <person name="Kawai M."/>
            <person name="Futagami T."/>
            <person name="Toyoda A."/>
            <person name="Takaki Y."/>
            <person name="Nishi S."/>
            <person name="Hori S."/>
            <person name="Arai W."/>
            <person name="Tsubouchi T."/>
            <person name="Morono Y."/>
            <person name="Uchiyama I."/>
            <person name="Ito T."/>
            <person name="Fujiyama A."/>
            <person name="Inagaki F."/>
            <person name="Takami H."/>
        </authorList>
    </citation>
    <scope>NUCLEOTIDE SEQUENCE</scope>
    <source>
        <strain evidence="7">Expedition CK06-06</strain>
    </source>
</reference>
<evidence type="ECO:0000256" key="3">
    <source>
        <dbReference type="ARBA" id="ARBA00022771"/>
    </source>
</evidence>
<keyword evidence="2" id="KW-0677">Repeat</keyword>
<dbReference type="CDD" id="cd06257">
    <property type="entry name" value="DnaJ"/>
    <property type="match status" value="1"/>
</dbReference>